<comment type="similarity">
    <text evidence="12">Belongs to the protein kinase superfamily. Ser/Thr protein kinase family. CDPK subfamily.</text>
</comment>
<dbReference type="Gene3D" id="1.10.510.10">
    <property type="entry name" value="Transferase(Phosphotransferase) domain 1"/>
    <property type="match status" value="1"/>
</dbReference>
<evidence type="ECO:0000256" key="20">
    <source>
        <dbReference type="SAM" id="MobiDB-lite"/>
    </source>
</evidence>
<accession>A0A1R2CS05</accession>
<keyword evidence="5" id="KW-0808">Transferase</keyword>
<dbReference type="GO" id="GO:0046872">
    <property type="term" value="F:metal ion binding"/>
    <property type="evidence" value="ECO:0007669"/>
    <property type="project" value="UniProtKB-KW"/>
</dbReference>
<evidence type="ECO:0000256" key="6">
    <source>
        <dbReference type="ARBA" id="ARBA00022723"/>
    </source>
</evidence>
<dbReference type="CDD" id="cd05117">
    <property type="entry name" value="STKc_CAMK"/>
    <property type="match status" value="1"/>
</dbReference>
<evidence type="ECO:0000256" key="7">
    <source>
        <dbReference type="ARBA" id="ARBA00022737"/>
    </source>
</evidence>
<dbReference type="InterPro" id="IPR000719">
    <property type="entry name" value="Prot_kinase_dom"/>
</dbReference>
<evidence type="ECO:0000256" key="15">
    <source>
        <dbReference type="PIRSR" id="PIRSR630616-1"/>
    </source>
</evidence>
<keyword evidence="4 19" id="KW-0723">Serine/threonine-protein kinase</keyword>
<dbReference type="PANTHER" id="PTHR24350">
    <property type="entry name" value="SERINE/THREONINE-PROTEIN KINASE IAL-RELATED"/>
    <property type="match status" value="1"/>
</dbReference>
<evidence type="ECO:0000256" key="10">
    <source>
        <dbReference type="ARBA" id="ARBA00022837"/>
    </source>
</evidence>
<feature type="binding site" evidence="16">
    <location>
        <position position="189"/>
    </location>
    <ligand>
        <name>ATP</name>
        <dbReference type="ChEBI" id="CHEBI:30616"/>
    </ligand>
</feature>
<feature type="region of interest" description="Disordered" evidence="20">
    <location>
        <begin position="1"/>
        <end position="24"/>
    </location>
</feature>
<evidence type="ECO:0000256" key="11">
    <source>
        <dbReference type="ARBA" id="ARBA00022840"/>
    </source>
</evidence>
<evidence type="ECO:0000256" key="19">
    <source>
        <dbReference type="RuleBase" id="RU000304"/>
    </source>
</evidence>
<comment type="catalytic activity">
    <reaction evidence="14">
        <text>L-seryl-[protein] + ATP = O-phospho-L-seryl-[protein] + ADP + H(+)</text>
        <dbReference type="Rhea" id="RHEA:17989"/>
        <dbReference type="Rhea" id="RHEA-COMP:9863"/>
        <dbReference type="Rhea" id="RHEA-COMP:11604"/>
        <dbReference type="ChEBI" id="CHEBI:15378"/>
        <dbReference type="ChEBI" id="CHEBI:29999"/>
        <dbReference type="ChEBI" id="CHEBI:30616"/>
        <dbReference type="ChEBI" id="CHEBI:83421"/>
        <dbReference type="ChEBI" id="CHEBI:456216"/>
        <dbReference type="EC" id="2.7.11.1"/>
    </reaction>
</comment>
<dbReference type="FunFam" id="3.30.200.20:FF:000315">
    <property type="entry name" value="Calcium-dependent protein kinase 3"/>
    <property type="match status" value="1"/>
</dbReference>
<name>A0A1R2CS05_9CILI</name>
<organism evidence="22 23">
    <name type="scientific">Stentor coeruleus</name>
    <dbReference type="NCBI Taxonomy" id="5963"/>
    <lineage>
        <taxon>Eukaryota</taxon>
        <taxon>Sar</taxon>
        <taxon>Alveolata</taxon>
        <taxon>Ciliophora</taxon>
        <taxon>Postciliodesmatophora</taxon>
        <taxon>Heterotrichea</taxon>
        <taxon>Heterotrichida</taxon>
        <taxon>Stentoridae</taxon>
        <taxon>Stentor</taxon>
    </lineage>
</organism>
<evidence type="ECO:0000313" key="22">
    <source>
        <dbReference type="EMBL" id="OMJ91758.1"/>
    </source>
</evidence>
<dbReference type="AlphaFoldDB" id="A0A1R2CS05"/>
<dbReference type="InterPro" id="IPR011009">
    <property type="entry name" value="Kinase-like_dom_sf"/>
</dbReference>
<feature type="active site" description="Proton acceptor" evidence="15">
    <location>
        <position position="169"/>
    </location>
</feature>
<dbReference type="InterPro" id="IPR030616">
    <property type="entry name" value="Aur-like"/>
</dbReference>
<evidence type="ECO:0000256" key="5">
    <source>
        <dbReference type="ARBA" id="ARBA00022679"/>
    </source>
</evidence>
<dbReference type="PROSITE" id="PS00108">
    <property type="entry name" value="PROTEIN_KINASE_ST"/>
    <property type="match status" value="1"/>
</dbReference>
<evidence type="ECO:0000256" key="4">
    <source>
        <dbReference type="ARBA" id="ARBA00022527"/>
    </source>
</evidence>
<dbReference type="PROSITE" id="PS00107">
    <property type="entry name" value="PROTEIN_KINASE_ATP"/>
    <property type="match status" value="1"/>
</dbReference>
<evidence type="ECO:0000256" key="3">
    <source>
        <dbReference type="ARBA" id="ARBA00012513"/>
    </source>
</evidence>
<comment type="cofactor">
    <cofactor evidence="1">
        <name>Mg(2+)</name>
        <dbReference type="ChEBI" id="CHEBI:18420"/>
    </cofactor>
</comment>
<keyword evidence="7" id="KW-0677">Repeat</keyword>
<keyword evidence="8 16" id="KW-0547">Nucleotide-binding</keyword>
<evidence type="ECO:0000313" key="23">
    <source>
        <dbReference type="Proteomes" id="UP000187209"/>
    </source>
</evidence>
<evidence type="ECO:0000256" key="1">
    <source>
        <dbReference type="ARBA" id="ARBA00001946"/>
    </source>
</evidence>
<keyword evidence="23" id="KW-1185">Reference proteome</keyword>
<keyword evidence="6" id="KW-0479">Metal-binding</keyword>
<feature type="cross-link" description="Glycyl lysine isopeptide (Lys-Gly) (interchain with G-Cter in SUMO2)" evidence="17">
    <location>
        <position position="171"/>
    </location>
</feature>
<evidence type="ECO:0000256" key="17">
    <source>
        <dbReference type="PIRSR" id="PIRSR630616-3"/>
    </source>
</evidence>
<dbReference type="EMBL" id="MPUH01000075">
    <property type="protein sequence ID" value="OMJ91758.1"/>
    <property type="molecule type" value="Genomic_DNA"/>
</dbReference>
<gene>
    <name evidence="22" type="ORF">SteCoe_5659</name>
</gene>
<evidence type="ECO:0000256" key="18">
    <source>
        <dbReference type="PROSITE-ProRule" id="PRU10141"/>
    </source>
</evidence>
<evidence type="ECO:0000256" key="13">
    <source>
        <dbReference type="ARBA" id="ARBA00047899"/>
    </source>
</evidence>
<comment type="caution">
    <text evidence="22">The sequence shown here is derived from an EMBL/GenBank/DDBJ whole genome shotgun (WGS) entry which is preliminary data.</text>
</comment>
<dbReference type="OrthoDB" id="10252354at2759"/>
<evidence type="ECO:0000256" key="8">
    <source>
        <dbReference type="ARBA" id="ARBA00022741"/>
    </source>
</evidence>
<dbReference type="GO" id="GO:0005524">
    <property type="term" value="F:ATP binding"/>
    <property type="evidence" value="ECO:0007669"/>
    <property type="project" value="UniProtKB-UniRule"/>
</dbReference>
<dbReference type="SUPFAM" id="SSF56112">
    <property type="entry name" value="Protein kinase-like (PK-like)"/>
    <property type="match status" value="1"/>
</dbReference>
<comment type="catalytic activity">
    <reaction evidence="13">
        <text>L-threonyl-[protein] + ATP = O-phospho-L-threonyl-[protein] + ADP + H(+)</text>
        <dbReference type="Rhea" id="RHEA:46608"/>
        <dbReference type="Rhea" id="RHEA-COMP:11060"/>
        <dbReference type="Rhea" id="RHEA-COMP:11605"/>
        <dbReference type="ChEBI" id="CHEBI:15378"/>
        <dbReference type="ChEBI" id="CHEBI:30013"/>
        <dbReference type="ChEBI" id="CHEBI:30616"/>
        <dbReference type="ChEBI" id="CHEBI:61977"/>
        <dbReference type="ChEBI" id="CHEBI:456216"/>
        <dbReference type="EC" id="2.7.11.1"/>
    </reaction>
</comment>
<keyword evidence="10" id="KW-0106">Calcium</keyword>
<evidence type="ECO:0000256" key="16">
    <source>
        <dbReference type="PIRSR" id="PIRSR630616-2"/>
    </source>
</evidence>
<comment type="subunit">
    <text evidence="2">Monomer.</text>
</comment>
<feature type="binding site" evidence="16">
    <location>
        <begin position="173"/>
        <end position="174"/>
    </location>
    <ligand>
        <name>ATP</name>
        <dbReference type="ChEBI" id="CHEBI:30616"/>
    </ligand>
</feature>
<dbReference type="SMART" id="SM00220">
    <property type="entry name" value="S_TKc"/>
    <property type="match status" value="1"/>
</dbReference>
<evidence type="ECO:0000259" key="21">
    <source>
        <dbReference type="PROSITE" id="PS50011"/>
    </source>
</evidence>
<evidence type="ECO:0000256" key="9">
    <source>
        <dbReference type="ARBA" id="ARBA00022777"/>
    </source>
</evidence>
<reference evidence="22 23" key="1">
    <citation type="submission" date="2016-11" db="EMBL/GenBank/DDBJ databases">
        <title>The macronuclear genome of Stentor coeruleus: a giant cell with tiny introns.</title>
        <authorList>
            <person name="Slabodnick M."/>
            <person name="Ruby J.G."/>
            <person name="Reiff S.B."/>
            <person name="Swart E.C."/>
            <person name="Gosai S."/>
            <person name="Prabakaran S."/>
            <person name="Witkowska E."/>
            <person name="Larue G.E."/>
            <person name="Fisher S."/>
            <person name="Freeman R.M."/>
            <person name="Gunawardena J."/>
            <person name="Chu W."/>
            <person name="Stover N.A."/>
            <person name="Gregory B.D."/>
            <person name="Nowacki M."/>
            <person name="Derisi J."/>
            <person name="Roy S.W."/>
            <person name="Marshall W.F."/>
            <person name="Sood P."/>
        </authorList>
    </citation>
    <scope>NUCLEOTIDE SEQUENCE [LARGE SCALE GENOMIC DNA]</scope>
    <source>
        <strain evidence="22">WM001</strain>
    </source>
</reference>
<dbReference type="InterPro" id="IPR008271">
    <property type="entry name" value="Ser/Thr_kinase_AS"/>
</dbReference>
<dbReference type="EC" id="2.7.11.1" evidence="3"/>
<sequence length="306" mass="34686">MGCTNTKNNSNRQNSPSSIKHREFNNTKVIPSTDSIGLVPSLSDYITLAYLGSGGFAEVMACKHKPSKSIRALKIISKNRLVNEQYDIGGILKECIILQKLNHPNILKFYEYFADEDNYYLVTEMCKGGSLFGRLRKVKFFSEVQAKKIIFQVFEAIEYIHSLGIAHRDLKPENILLLNDDSFEVKIGDFGNACNFYNISSMKGLFGSAYYLAPEVFKGIYNEKVDIWSCGIMLYALLTGNIPYNPGSSNNIKKQVFESPFQLTKEFSYSFSSELEDFMEKILNINPEKRLSASEALKHPWLACGY</sequence>
<keyword evidence="11 16" id="KW-0067">ATP-binding</keyword>
<proteinExistence type="inferred from homology"/>
<feature type="compositionally biased region" description="Polar residues" evidence="20">
    <location>
        <begin position="1"/>
        <end position="18"/>
    </location>
</feature>
<feature type="binding site" evidence="16 18">
    <location>
        <position position="74"/>
    </location>
    <ligand>
        <name>ATP</name>
        <dbReference type="ChEBI" id="CHEBI:30616"/>
    </ligand>
</feature>
<evidence type="ECO:0000256" key="14">
    <source>
        <dbReference type="ARBA" id="ARBA00048679"/>
    </source>
</evidence>
<evidence type="ECO:0000256" key="2">
    <source>
        <dbReference type="ARBA" id="ARBA00011245"/>
    </source>
</evidence>
<dbReference type="PROSITE" id="PS50011">
    <property type="entry name" value="PROTEIN_KINASE_DOM"/>
    <property type="match status" value="1"/>
</dbReference>
<dbReference type="FunFam" id="1.10.510.10:FF:000571">
    <property type="entry name" value="Maternal embryonic leucine zipper kinase"/>
    <property type="match status" value="1"/>
</dbReference>
<dbReference type="Pfam" id="PF00069">
    <property type="entry name" value="Pkinase"/>
    <property type="match status" value="1"/>
</dbReference>
<dbReference type="Proteomes" id="UP000187209">
    <property type="component" value="Unassembled WGS sequence"/>
</dbReference>
<feature type="domain" description="Protein kinase" evidence="21">
    <location>
        <begin position="45"/>
        <end position="302"/>
    </location>
</feature>
<keyword evidence="9" id="KW-0418">Kinase</keyword>
<protein>
    <recommendedName>
        <fullName evidence="3">non-specific serine/threonine protein kinase</fullName>
        <ecNumber evidence="3">2.7.11.1</ecNumber>
    </recommendedName>
</protein>
<dbReference type="GO" id="GO:0004674">
    <property type="term" value="F:protein serine/threonine kinase activity"/>
    <property type="evidence" value="ECO:0007669"/>
    <property type="project" value="UniProtKB-KW"/>
</dbReference>
<dbReference type="InterPro" id="IPR017441">
    <property type="entry name" value="Protein_kinase_ATP_BS"/>
</dbReference>
<evidence type="ECO:0000256" key="12">
    <source>
        <dbReference type="ARBA" id="ARBA00024334"/>
    </source>
</evidence>